<feature type="region of interest" description="Disordered" evidence="1">
    <location>
        <begin position="48"/>
        <end position="74"/>
    </location>
</feature>
<dbReference type="AlphaFoldDB" id="A0A139AEQ9"/>
<dbReference type="EMBL" id="KQ965764">
    <property type="protein sequence ID" value="KXS15074.1"/>
    <property type="molecule type" value="Genomic_DNA"/>
</dbReference>
<gene>
    <name evidence="2" type="ORF">M427DRAFT_145662</name>
</gene>
<name>A0A139AEQ9_GONPJ</name>
<keyword evidence="3" id="KW-1185">Reference proteome</keyword>
<protein>
    <submittedName>
        <fullName evidence="2">Uncharacterized protein</fullName>
    </submittedName>
</protein>
<proteinExistence type="predicted"/>
<reference evidence="2 3" key="1">
    <citation type="journal article" date="2015" name="Genome Biol. Evol.">
        <title>Phylogenomic analyses indicate that early fungi evolved digesting cell walls of algal ancestors of land plants.</title>
        <authorList>
            <person name="Chang Y."/>
            <person name="Wang S."/>
            <person name="Sekimoto S."/>
            <person name="Aerts A.L."/>
            <person name="Choi C."/>
            <person name="Clum A."/>
            <person name="LaButti K.M."/>
            <person name="Lindquist E.A."/>
            <person name="Yee Ngan C."/>
            <person name="Ohm R.A."/>
            <person name="Salamov A.A."/>
            <person name="Grigoriev I.V."/>
            <person name="Spatafora J.W."/>
            <person name="Berbee M.L."/>
        </authorList>
    </citation>
    <scope>NUCLEOTIDE SEQUENCE [LARGE SCALE GENOMIC DNA]</scope>
    <source>
        <strain evidence="2 3">JEL478</strain>
    </source>
</reference>
<accession>A0A139AEQ9</accession>
<evidence type="ECO:0000256" key="1">
    <source>
        <dbReference type="SAM" id="MobiDB-lite"/>
    </source>
</evidence>
<sequence length="179" mass="19500">MASAPNYVSAAVVAAARISVPAKLAPVILRSASALPISTHRLPNRLYGTVSPRKFPDPSNLSARKSHKDIGEPGPIHSASEVARASLVLSDQHSRLDSVAAGEYINFEADPHEALELGGFDDLHHDFHDHASLSEMASSAHKSSYLLWSEVLLKDENRQVINFTSYPSTPPFNYDFKVN</sequence>
<evidence type="ECO:0000313" key="2">
    <source>
        <dbReference type="EMBL" id="KXS15074.1"/>
    </source>
</evidence>
<dbReference type="Proteomes" id="UP000070544">
    <property type="component" value="Unassembled WGS sequence"/>
</dbReference>
<organism evidence="2 3">
    <name type="scientific">Gonapodya prolifera (strain JEL478)</name>
    <name type="common">Monoblepharis prolifera</name>
    <dbReference type="NCBI Taxonomy" id="1344416"/>
    <lineage>
        <taxon>Eukaryota</taxon>
        <taxon>Fungi</taxon>
        <taxon>Fungi incertae sedis</taxon>
        <taxon>Chytridiomycota</taxon>
        <taxon>Chytridiomycota incertae sedis</taxon>
        <taxon>Monoblepharidomycetes</taxon>
        <taxon>Monoblepharidales</taxon>
        <taxon>Gonapodyaceae</taxon>
        <taxon>Gonapodya</taxon>
    </lineage>
</organism>
<evidence type="ECO:0000313" key="3">
    <source>
        <dbReference type="Proteomes" id="UP000070544"/>
    </source>
</evidence>